<evidence type="ECO:0000256" key="1">
    <source>
        <dbReference type="ARBA" id="ARBA00004496"/>
    </source>
</evidence>
<dbReference type="GO" id="GO:0005737">
    <property type="term" value="C:cytoplasm"/>
    <property type="evidence" value="ECO:0007669"/>
    <property type="project" value="UniProtKB-SubCell"/>
</dbReference>
<evidence type="ECO:0000259" key="12">
    <source>
        <dbReference type="PROSITE" id="PS50944"/>
    </source>
</evidence>
<dbReference type="InterPro" id="IPR036388">
    <property type="entry name" value="WH-like_DNA-bd_sf"/>
</dbReference>
<evidence type="ECO:0000313" key="14">
    <source>
        <dbReference type="Proteomes" id="UP000050969"/>
    </source>
</evidence>
<evidence type="ECO:0000256" key="7">
    <source>
        <dbReference type="ARBA" id="ARBA00023125"/>
    </source>
</evidence>
<dbReference type="InterPro" id="IPR022687">
    <property type="entry name" value="HTH_DTXR"/>
</dbReference>
<keyword evidence="4" id="KW-0963">Cytoplasm</keyword>
<dbReference type="InterPro" id="IPR038157">
    <property type="entry name" value="FeoA_core_dom"/>
</dbReference>
<dbReference type="Proteomes" id="UP000050969">
    <property type="component" value="Unassembled WGS sequence"/>
</dbReference>
<evidence type="ECO:0000256" key="6">
    <source>
        <dbReference type="ARBA" id="ARBA00023015"/>
    </source>
</evidence>
<evidence type="ECO:0000256" key="10">
    <source>
        <dbReference type="ARBA" id="ARBA00023211"/>
    </source>
</evidence>
<evidence type="ECO:0000256" key="5">
    <source>
        <dbReference type="ARBA" id="ARBA00022491"/>
    </source>
</evidence>
<dbReference type="PROSITE" id="PS50944">
    <property type="entry name" value="HTH_DTXR"/>
    <property type="match status" value="1"/>
</dbReference>
<dbReference type="AlphaFoldDB" id="A0A0R2MWC5"/>
<dbReference type="SUPFAM" id="SSF47979">
    <property type="entry name" value="Iron-dependent repressor protein, dimerization domain"/>
    <property type="match status" value="1"/>
</dbReference>
<dbReference type="STRING" id="1293598.IV56_GL002202"/>
<dbReference type="Pfam" id="PF02742">
    <property type="entry name" value="Fe_dep_repr_C"/>
    <property type="match status" value="1"/>
</dbReference>
<keyword evidence="5" id="KW-0678">Repressor</keyword>
<evidence type="ECO:0000256" key="4">
    <source>
        <dbReference type="ARBA" id="ARBA00022490"/>
    </source>
</evidence>
<evidence type="ECO:0000256" key="8">
    <source>
        <dbReference type="ARBA" id="ARBA00023159"/>
    </source>
</evidence>
<dbReference type="GO" id="GO:0003677">
    <property type="term" value="F:DNA binding"/>
    <property type="evidence" value="ECO:0007669"/>
    <property type="project" value="UniProtKB-KW"/>
</dbReference>
<dbReference type="InterPro" id="IPR007167">
    <property type="entry name" value="Fe-transptr_FeoA-like"/>
</dbReference>
<dbReference type="InterPro" id="IPR050536">
    <property type="entry name" value="DtxR_MntR_Metal-Reg"/>
</dbReference>
<keyword evidence="6" id="KW-0805">Transcription regulation</keyword>
<dbReference type="SUPFAM" id="SSF46785">
    <property type="entry name" value="Winged helix' DNA-binding domain"/>
    <property type="match status" value="1"/>
</dbReference>
<dbReference type="InterPro" id="IPR001367">
    <property type="entry name" value="Fe_dep_repressor"/>
</dbReference>
<dbReference type="PATRIC" id="fig|1293598.4.peg.2304"/>
<keyword evidence="9" id="KW-0804">Transcription</keyword>
<evidence type="ECO:0000256" key="2">
    <source>
        <dbReference type="ARBA" id="ARBA00007871"/>
    </source>
</evidence>
<gene>
    <name evidence="13" type="ORF">IV56_GL002202</name>
</gene>
<keyword evidence="7" id="KW-0238">DNA-binding</keyword>
<comment type="subcellular location">
    <subcellularLocation>
        <location evidence="1">Cytoplasm</location>
    </subcellularLocation>
</comment>
<reference evidence="13 14" key="1">
    <citation type="journal article" date="2015" name="Genome Announc.">
        <title>Expanding the biotechnology potential of lactobacilli through comparative genomics of 213 strains and associated genera.</title>
        <authorList>
            <person name="Sun Z."/>
            <person name="Harris H.M."/>
            <person name="McCann A."/>
            <person name="Guo C."/>
            <person name="Argimon S."/>
            <person name="Zhang W."/>
            <person name="Yang X."/>
            <person name="Jeffery I.B."/>
            <person name="Cooney J.C."/>
            <person name="Kagawa T.F."/>
            <person name="Liu W."/>
            <person name="Song Y."/>
            <person name="Salvetti E."/>
            <person name="Wrobel A."/>
            <person name="Rasinkangas P."/>
            <person name="Parkhill J."/>
            <person name="Rea M.C."/>
            <person name="O'Sullivan O."/>
            <person name="Ritari J."/>
            <person name="Douillard F.P."/>
            <person name="Paul Ross R."/>
            <person name="Yang R."/>
            <person name="Briner A.E."/>
            <person name="Felis G.E."/>
            <person name="de Vos W.M."/>
            <person name="Barrangou R."/>
            <person name="Klaenhammer T.R."/>
            <person name="Caufield P.W."/>
            <person name="Cui Y."/>
            <person name="Zhang H."/>
            <person name="O'Toole P.W."/>
        </authorList>
    </citation>
    <scope>NUCLEOTIDE SEQUENCE [LARGE SCALE GENOMIC DNA]</scope>
    <source>
        <strain evidence="13 14">DSM 24301</strain>
    </source>
</reference>
<evidence type="ECO:0000313" key="13">
    <source>
        <dbReference type="EMBL" id="KRO17716.1"/>
    </source>
</evidence>
<keyword evidence="14" id="KW-1185">Reference proteome</keyword>
<dbReference type="PANTHER" id="PTHR33238">
    <property type="entry name" value="IRON (METAL) DEPENDENT REPRESSOR, DTXR FAMILY"/>
    <property type="match status" value="1"/>
</dbReference>
<evidence type="ECO:0000256" key="11">
    <source>
        <dbReference type="ARBA" id="ARBA00032593"/>
    </source>
</evidence>
<keyword evidence="10" id="KW-0464">Manganese</keyword>
<dbReference type="GO" id="GO:0046983">
    <property type="term" value="F:protein dimerization activity"/>
    <property type="evidence" value="ECO:0007669"/>
    <property type="project" value="InterPro"/>
</dbReference>
<dbReference type="Pfam" id="PF04023">
    <property type="entry name" value="FeoA"/>
    <property type="match status" value="1"/>
</dbReference>
<comment type="subunit">
    <text evidence="3">Homodimer.</text>
</comment>
<keyword evidence="8" id="KW-0010">Activator</keyword>
<feature type="domain" description="HTH dtxR-type" evidence="12">
    <location>
        <begin position="19"/>
        <end position="80"/>
    </location>
</feature>
<dbReference type="GO" id="GO:0003700">
    <property type="term" value="F:DNA-binding transcription factor activity"/>
    <property type="evidence" value="ECO:0007669"/>
    <property type="project" value="InterPro"/>
</dbReference>
<dbReference type="PANTHER" id="PTHR33238:SF11">
    <property type="entry name" value="TRANSCRIPTIONAL REGULATOR MNTR"/>
    <property type="match status" value="1"/>
</dbReference>
<evidence type="ECO:0000256" key="3">
    <source>
        <dbReference type="ARBA" id="ARBA00011738"/>
    </source>
</evidence>
<name>A0A0R2MWC5_9LACO</name>
<dbReference type="EMBL" id="JQCE01000009">
    <property type="protein sequence ID" value="KRO17716.1"/>
    <property type="molecule type" value="Genomic_DNA"/>
</dbReference>
<sequence length="231" mass="25944">MLMKRGKLGLPEYFWGDWVRNSRDNYLKAIFECSQITGTTRNKAISDELHIAPGSVSEAIANLVTAKLITRHIYGTVALTPYGFATATVLMRHYYLLEVWLDRMLHYPLPLIPELAWNMGDIDEDFAAQLDIYLGHPELNPFGHPIMPLKLEEPAFNRLIDVKADSTFTIVSFVESATMLNYLDKLGIPLNAALDVVQTTPLVCEAEATGKQYILDATMAQDIFVHTPICV</sequence>
<comment type="caution">
    <text evidence="13">The sequence shown here is derived from an EMBL/GenBank/DDBJ whole genome shotgun (WGS) entry which is preliminary data.</text>
</comment>
<dbReference type="GO" id="GO:0046914">
    <property type="term" value="F:transition metal ion binding"/>
    <property type="evidence" value="ECO:0007669"/>
    <property type="project" value="InterPro"/>
</dbReference>
<dbReference type="Gene3D" id="1.10.10.10">
    <property type="entry name" value="Winged helix-like DNA-binding domain superfamily/Winged helix DNA-binding domain"/>
    <property type="match status" value="1"/>
</dbReference>
<evidence type="ECO:0000256" key="9">
    <source>
        <dbReference type="ARBA" id="ARBA00023163"/>
    </source>
</evidence>
<accession>A0A0R2MWC5</accession>
<dbReference type="InterPro" id="IPR036421">
    <property type="entry name" value="Fe_dep_repressor_sf"/>
</dbReference>
<dbReference type="InterPro" id="IPR022689">
    <property type="entry name" value="Iron_dep_repressor"/>
</dbReference>
<dbReference type="SMART" id="SM00529">
    <property type="entry name" value="HTH_DTXR"/>
    <property type="match status" value="1"/>
</dbReference>
<comment type="similarity">
    <text evidence="2">Belongs to the DtxR/MntR family.</text>
</comment>
<organism evidence="13 14">
    <name type="scientific">Lacticaseibacillus saniviri JCM 17471 = DSM 24301</name>
    <dbReference type="NCBI Taxonomy" id="1293598"/>
    <lineage>
        <taxon>Bacteria</taxon>
        <taxon>Bacillati</taxon>
        <taxon>Bacillota</taxon>
        <taxon>Bacilli</taxon>
        <taxon>Lactobacillales</taxon>
        <taxon>Lactobacillaceae</taxon>
        <taxon>Lacticaseibacillus</taxon>
    </lineage>
</organism>
<dbReference type="InterPro" id="IPR036390">
    <property type="entry name" value="WH_DNA-bd_sf"/>
</dbReference>
<proteinExistence type="inferred from homology"/>
<protein>
    <recommendedName>
        <fullName evidence="11">Manganese transport regulator</fullName>
    </recommendedName>
</protein>
<dbReference type="Gene3D" id="2.30.30.90">
    <property type="match status" value="1"/>
</dbReference>